<reference evidence="4 5" key="1">
    <citation type="submission" date="2022-06" db="EMBL/GenBank/DDBJ databases">
        <title>Genomic Encyclopedia of Type Strains, Phase I: the one thousand microbial genomes (KMG-I) project.</title>
        <authorList>
            <person name="Kyrpides N."/>
        </authorList>
    </citation>
    <scope>NUCLEOTIDE SEQUENCE [LARGE SCALE GENOMIC DNA]</scope>
    <source>
        <strain evidence="4 5">DSM 43889</strain>
    </source>
</reference>
<proteinExistence type="predicted"/>
<feature type="domain" description="WYL" evidence="1">
    <location>
        <begin position="147"/>
        <end position="211"/>
    </location>
</feature>
<evidence type="ECO:0000313" key="4">
    <source>
        <dbReference type="EMBL" id="MCP2330055.1"/>
    </source>
</evidence>
<dbReference type="GO" id="GO:0000502">
    <property type="term" value="C:proteasome complex"/>
    <property type="evidence" value="ECO:0007669"/>
    <property type="project" value="UniProtKB-KW"/>
</dbReference>
<comment type="caution">
    <text evidence="4">The sequence shown here is derived from an EMBL/GenBank/DDBJ whole genome shotgun (WGS) entry which is preliminary data.</text>
</comment>
<feature type="domain" description="PafC HTH" evidence="2">
    <location>
        <begin position="7"/>
        <end position="120"/>
    </location>
</feature>
<dbReference type="Proteomes" id="UP000791080">
    <property type="component" value="Unassembled WGS sequence"/>
</dbReference>
<dbReference type="InterPro" id="IPR043839">
    <property type="entry name" value="PafC_HTH"/>
</dbReference>
<dbReference type="Pfam" id="PF25583">
    <property type="entry name" value="WCX"/>
    <property type="match status" value="1"/>
</dbReference>
<dbReference type="InterPro" id="IPR028349">
    <property type="entry name" value="PafC-like"/>
</dbReference>
<keyword evidence="5" id="KW-1185">Reference proteome</keyword>
<sequence length="324" mass="35543">MSNASSQRLARLLALVPYLLARPGILVEEAARDFGVTPKQLRKDLELLWMCGLPGYGPGDLIDLSFDDETVTVSFDAGMDRPLRLTATEATSLLVALRALADTPGVTDTEAVSRAVAKIEDAVGQAQPSGVVIGLGGRPGVAETVQRTVTRAVDEGRALRIRYYTASRDAITTRVVDPKRVLLMDGHSYLDAWCRQAEATRLFRLDRVDEAVLLDEPARTPEEAEPVDVAGGAFRATPDQETAVLELTQDARWVSEYYPTDERTELPDGRLRVRLRYSDRSWVVRLVLGLGGRARVVEPLPLGAEIAERAERALRLADELADAR</sequence>
<dbReference type="RefSeq" id="WP_026419793.1">
    <property type="nucleotide sequence ID" value="NZ_AUBJ02000001.1"/>
</dbReference>
<dbReference type="EMBL" id="AUBJ02000001">
    <property type="protein sequence ID" value="MCP2330055.1"/>
    <property type="molecule type" value="Genomic_DNA"/>
</dbReference>
<dbReference type="Pfam" id="PF13280">
    <property type="entry name" value="WYL"/>
    <property type="match status" value="1"/>
</dbReference>
<gene>
    <name evidence="4" type="ORF">G443_000325</name>
</gene>
<dbReference type="PANTHER" id="PTHR34580">
    <property type="match status" value="1"/>
</dbReference>
<name>A0ABT1JC36_ACTCY</name>
<protein>
    <submittedName>
        <fullName evidence="4">Proteasome accessory factor C</fullName>
    </submittedName>
</protein>
<dbReference type="PROSITE" id="PS52050">
    <property type="entry name" value="WYL"/>
    <property type="match status" value="1"/>
</dbReference>
<evidence type="ECO:0000313" key="5">
    <source>
        <dbReference type="Proteomes" id="UP000791080"/>
    </source>
</evidence>
<dbReference type="InterPro" id="IPR057727">
    <property type="entry name" value="WCX_dom"/>
</dbReference>
<dbReference type="PIRSF" id="PIRSF016838">
    <property type="entry name" value="PafC"/>
    <property type="match status" value="1"/>
</dbReference>
<accession>A0ABT1JC36</accession>
<dbReference type="PANTHER" id="PTHR34580:SF1">
    <property type="entry name" value="PROTEIN PAFC"/>
    <property type="match status" value="1"/>
</dbReference>
<dbReference type="InterPro" id="IPR051534">
    <property type="entry name" value="CBASS_pafABC_assoc_protein"/>
</dbReference>
<organism evidence="4 5">
    <name type="scientific">Actinoalloteichus caeruleus DSM 43889</name>
    <dbReference type="NCBI Taxonomy" id="1120930"/>
    <lineage>
        <taxon>Bacteria</taxon>
        <taxon>Bacillati</taxon>
        <taxon>Actinomycetota</taxon>
        <taxon>Actinomycetes</taxon>
        <taxon>Pseudonocardiales</taxon>
        <taxon>Pseudonocardiaceae</taxon>
        <taxon>Actinoalloteichus</taxon>
        <taxon>Actinoalloteichus cyanogriseus</taxon>
    </lineage>
</organism>
<dbReference type="Pfam" id="PF19187">
    <property type="entry name" value="HTH_PafC"/>
    <property type="match status" value="1"/>
</dbReference>
<evidence type="ECO:0000259" key="2">
    <source>
        <dbReference type="Pfam" id="PF19187"/>
    </source>
</evidence>
<feature type="domain" description="WCX" evidence="3">
    <location>
        <begin position="241"/>
        <end position="314"/>
    </location>
</feature>
<evidence type="ECO:0000259" key="3">
    <source>
        <dbReference type="Pfam" id="PF25583"/>
    </source>
</evidence>
<keyword evidence="4" id="KW-0647">Proteasome</keyword>
<dbReference type="InterPro" id="IPR026881">
    <property type="entry name" value="WYL_dom"/>
</dbReference>
<evidence type="ECO:0000259" key="1">
    <source>
        <dbReference type="Pfam" id="PF13280"/>
    </source>
</evidence>